<evidence type="ECO:0000313" key="1">
    <source>
        <dbReference type="EMBL" id="RXZ62361.1"/>
    </source>
</evidence>
<accession>A0A4Q2KHB0</accession>
<organism evidence="1 2">
    <name type="scientific">Candidatus Borkfalkia ceftriaxoniphila</name>
    <dbReference type="NCBI Taxonomy" id="2508949"/>
    <lineage>
        <taxon>Bacteria</taxon>
        <taxon>Bacillati</taxon>
        <taxon>Bacillota</taxon>
        <taxon>Clostridia</taxon>
        <taxon>Christensenellales</taxon>
        <taxon>Christensenellaceae</taxon>
        <taxon>Candidatus Borkfalkia</taxon>
    </lineage>
</organism>
<comment type="caution">
    <text evidence="1">The sequence shown here is derived from an EMBL/GenBank/DDBJ whole genome shotgun (WGS) entry which is preliminary data.</text>
</comment>
<dbReference type="InterPro" id="IPR006059">
    <property type="entry name" value="SBP"/>
</dbReference>
<protein>
    <submittedName>
        <fullName evidence="1">Extracellular solute-binding protein</fullName>
    </submittedName>
</protein>
<dbReference type="PROSITE" id="PS00018">
    <property type="entry name" value="EF_HAND_1"/>
    <property type="match status" value="1"/>
</dbReference>
<name>A0A4Q2KHB0_9FIRM</name>
<dbReference type="PANTHER" id="PTHR43649">
    <property type="entry name" value="ARABINOSE-BINDING PROTEIN-RELATED"/>
    <property type="match status" value="1"/>
</dbReference>
<dbReference type="PROSITE" id="PS51257">
    <property type="entry name" value="PROKAR_LIPOPROTEIN"/>
    <property type="match status" value="1"/>
</dbReference>
<dbReference type="Pfam" id="PF01547">
    <property type="entry name" value="SBP_bac_1"/>
    <property type="match status" value="1"/>
</dbReference>
<dbReference type="RefSeq" id="WP_129226008.1">
    <property type="nucleotide sequence ID" value="NZ_SDOZ01000002.1"/>
</dbReference>
<dbReference type="Gene3D" id="3.40.190.10">
    <property type="entry name" value="Periplasmic binding protein-like II"/>
    <property type="match status" value="1"/>
</dbReference>
<sequence length="521" mass="58888">MHKLLKRTMAIVIGAALCLAGVGCGGEKETISGGWNDIVINEGKPVTLLVDLNGLLPTTNTEPTEQQPIVFRSIQDITDEFCEMFPNVTVRWAYNKKSVGDWAQWMTTQIASNEPPDIVMMHGAEYADRGWFIGLDDILQEPNVFVEEGERGSEHWKDMFPNYMWTSDMTTDAAGNTIAVPVMCYPGTATAYFYNKDIFEELNLSIPRTWEEFKNVCKIIQDAGYIPVAPWSLNAEANVDTWDIQFSLGPTYAKAIQDQWDYDKNGYMTQDEMLRAVYEGVFYGQGPNRDNLMSMYGEVRYKYENILQTGAANTDYEPLWNQGKVAMMEDGMWRIGTENVNAERKFEYGIFATPLADSKTSEYCADFEFGEGAYNPPIAESFNICKQAVEKKGEGQLQAAKLFLMWLTVPENINRMVDEKAGEYVGAVYGTIIPAEIEDYIRGEFARTPSCQWTTGVTVATQSSMSKSFQYWIAGRYDDARFLASYDKKLYEGAQTMISALNIDTRGWTNGYDPDYDYGRG</sequence>
<dbReference type="PANTHER" id="PTHR43649:SF12">
    <property type="entry name" value="DIACETYLCHITOBIOSE BINDING PROTEIN DASA"/>
    <property type="match status" value="1"/>
</dbReference>
<dbReference type="InterPro" id="IPR018247">
    <property type="entry name" value="EF_Hand_1_Ca_BS"/>
</dbReference>
<evidence type="ECO:0000313" key="2">
    <source>
        <dbReference type="Proteomes" id="UP000291269"/>
    </source>
</evidence>
<dbReference type="AlphaFoldDB" id="A0A4Q2KHB0"/>
<dbReference type="InterPro" id="IPR050490">
    <property type="entry name" value="Bact_solute-bd_prot1"/>
</dbReference>
<keyword evidence="2" id="KW-1185">Reference proteome</keyword>
<dbReference type="SUPFAM" id="SSF53850">
    <property type="entry name" value="Periplasmic binding protein-like II"/>
    <property type="match status" value="1"/>
</dbReference>
<gene>
    <name evidence="1" type="ORF">ESZ91_08190</name>
</gene>
<dbReference type="EMBL" id="SDOZ01000002">
    <property type="protein sequence ID" value="RXZ62361.1"/>
    <property type="molecule type" value="Genomic_DNA"/>
</dbReference>
<proteinExistence type="predicted"/>
<dbReference type="OrthoDB" id="9798191at2"/>
<reference evidence="1 2" key="1">
    <citation type="journal article" date="2019" name="Gut">
        <title>Antibiotics-induced monodominance of a novel gut bacterial order.</title>
        <authorList>
            <person name="Hildebrand F."/>
            <person name="Moitinho-Silva L."/>
            <person name="Blasche S."/>
            <person name="Jahn M.T."/>
            <person name="Gossmann T.I."/>
            <person name="Heuerta-Cepas J."/>
            <person name="Hercog R."/>
            <person name="Luetge M."/>
            <person name="Bahram M."/>
            <person name="Pryszlak A."/>
            <person name="Alves R.J."/>
            <person name="Waszak S.M."/>
            <person name="Zhu A."/>
            <person name="Ye L."/>
            <person name="Costea P.I."/>
            <person name="Aalvink S."/>
            <person name="Belzer C."/>
            <person name="Forslund S.K."/>
            <person name="Sunagawa S."/>
            <person name="Hentschel U."/>
            <person name="Merten C."/>
            <person name="Patil K.R."/>
            <person name="Benes V."/>
            <person name="Bork P."/>
        </authorList>
    </citation>
    <scope>NUCLEOTIDE SEQUENCE [LARGE SCALE GENOMIC DNA]</scope>
    <source>
        <strain evidence="1 2">HDS1380</strain>
    </source>
</reference>
<dbReference type="Proteomes" id="UP000291269">
    <property type="component" value="Unassembled WGS sequence"/>
</dbReference>